<dbReference type="PANTHER" id="PTHR33495:SF13">
    <property type="entry name" value="ANTI-SIGMA-F FACTOR ANTAGONIST RSFB"/>
    <property type="match status" value="1"/>
</dbReference>
<evidence type="ECO:0000313" key="3">
    <source>
        <dbReference type="Proteomes" id="UP000247591"/>
    </source>
</evidence>
<dbReference type="InterPro" id="IPR036513">
    <property type="entry name" value="STAS_dom_sf"/>
</dbReference>
<dbReference type="RefSeq" id="WP_245938158.1">
    <property type="nucleotide sequence ID" value="NZ_QJSP01000020.1"/>
</dbReference>
<reference evidence="2 3" key="1">
    <citation type="submission" date="2018-06" db="EMBL/GenBank/DDBJ databases">
        <title>Genomic Encyclopedia of Type Strains, Phase IV (KMG-IV): sequencing the most valuable type-strain genomes for metagenomic binning, comparative biology and taxonomic classification.</title>
        <authorList>
            <person name="Goeker M."/>
        </authorList>
    </citation>
    <scope>NUCLEOTIDE SEQUENCE [LARGE SCALE GENOMIC DNA]</scope>
    <source>
        <strain evidence="2 3">DSM 45521</strain>
    </source>
</reference>
<comment type="caution">
    <text evidence="2">The sequence shown here is derived from an EMBL/GenBank/DDBJ whole genome shotgun (WGS) entry which is preliminary data.</text>
</comment>
<dbReference type="AlphaFoldDB" id="A0A318RTY6"/>
<name>A0A318RTY6_WILLI</name>
<evidence type="ECO:0000259" key="1">
    <source>
        <dbReference type="PROSITE" id="PS50801"/>
    </source>
</evidence>
<organism evidence="2 3">
    <name type="scientific">Williamsia limnetica</name>
    <dbReference type="NCBI Taxonomy" id="882452"/>
    <lineage>
        <taxon>Bacteria</taxon>
        <taxon>Bacillati</taxon>
        <taxon>Actinomycetota</taxon>
        <taxon>Actinomycetes</taxon>
        <taxon>Mycobacteriales</taxon>
        <taxon>Nocardiaceae</taxon>
        <taxon>Williamsia</taxon>
    </lineage>
</organism>
<proteinExistence type="predicted"/>
<dbReference type="CDD" id="cd07043">
    <property type="entry name" value="STAS_anti-anti-sigma_factors"/>
    <property type="match status" value="1"/>
</dbReference>
<protein>
    <submittedName>
        <fullName evidence="2">Anti-anti-sigma factor</fullName>
    </submittedName>
</protein>
<keyword evidence="3" id="KW-1185">Reference proteome</keyword>
<dbReference type="EMBL" id="QJSP01000020">
    <property type="protein sequence ID" value="PYE12733.1"/>
    <property type="molecule type" value="Genomic_DNA"/>
</dbReference>
<sequence>MPVERNNKAFIADDSADTVGSAALTVVTVAHSELVILTVQGAVDALTAPQLSESINDALTGAPRGVIIDLSTTEFLASAGMTALVTAYEAIAPTGLFGVVADGPATSRPLHLVGLDQTFTLYPTLDQAIADMA</sequence>
<dbReference type="GO" id="GO:0043856">
    <property type="term" value="F:anti-sigma factor antagonist activity"/>
    <property type="evidence" value="ECO:0007669"/>
    <property type="project" value="TreeGrafter"/>
</dbReference>
<evidence type="ECO:0000313" key="2">
    <source>
        <dbReference type="EMBL" id="PYE12733.1"/>
    </source>
</evidence>
<gene>
    <name evidence="2" type="ORF">DFR67_12012</name>
</gene>
<dbReference type="PANTHER" id="PTHR33495">
    <property type="entry name" value="ANTI-SIGMA FACTOR ANTAGONIST TM_1081-RELATED-RELATED"/>
    <property type="match status" value="1"/>
</dbReference>
<feature type="domain" description="STAS" evidence="1">
    <location>
        <begin position="24"/>
        <end position="132"/>
    </location>
</feature>
<dbReference type="InterPro" id="IPR002645">
    <property type="entry name" value="STAS_dom"/>
</dbReference>
<dbReference type="SUPFAM" id="SSF52091">
    <property type="entry name" value="SpoIIaa-like"/>
    <property type="match status" value="1"/>
</dbReference>
<accession>A0A318RTY6</accession>
<dbReference type="PROSITE" id="PS50801">
    <property type="entry name" value="STAS"/>
    <property type="match status" value="1"/>
</dbReference>
<dbReference type="Pfam" id="PF01740">
    <property type="entry name" value="STAS"/>
    <property type="match status" value="1"/>
</dbReference>
<dbReference type="Gene3D" id="3.30.750.24">
    <property type="entry name" value="STAS domain"/>
    <property type="match status" value="1"/>
</dbReference>
<dbReference type="Proteomes" id="UP000247591">
    <property type="component" value="Unassembled WGS sequence"/>
</dbReference>